<dbReference type="EMBL" id="SMJZ01000141">
    <property type="protein sequence ID" value="TDC02128.1"/>
    <property type="molecule type" value="Genomic_DNA"/>
</dbReference>
<dbReference type="OrthoDB" id="3829223at2"/>
<evidence type="ECO:0000313" key="1">
    <source>
        <dbReference type="EMBL" id="TDC02128.1"/>
    </source>
</evidence>
<dbReference type="Gene3D" id="3.30.1310.10">
    <property type="entry name" value="Nucleoid-associated protein YbaB-like domain"/>
    <property type="match status" value="1"/>
</dbReference>
<comment type="caution">
    <text evidence="1">The sequence shown here is derived from an EMBL/GenBank/DDBJ whole genome shotgun (WGS) entry which is preliminary data.</text>
</comment>
<accession>A0A4R4N0K9</accession>
<dbReference type="AlphaFoldDB" id="A0A4R4N0K9"/>
<protein>
    <submittedName>
        <fullName evidence="1">YbaB/EbfC family DNA-binding protein</fullName>
    </submittedName>
</protein>
<reference evidence="1 2" key="1">
    <citation type="submission" date="2019-02" db="EMBL/GenBank/DDBJ databases">
        <title>Draft genome sequences of novel Actinobacteria.</title>
        <authorList>
            <person name="Sahin N."/>
            <person name="Ay H."/>
            <person name="Saygin H."/>
        </authorList>
    </citation>
    <scope>NUCLEOTIDE SEQUENCE [LARGE SCALE GENOMIC DNA]</scope>
    <source>
        <strain evidence="1 2">KC201</strain>
    </source>
</reference>
<evidence type="ECO:0000313" key="2">
    <source>
        <dbReference type="Proteomes" id="UP000295157"/>
    </source>
</evidence>
<sequence>MTDFGDFGNIDIDKLLHSLDEQIGKSEQVQKSMSRLVGRGEDADGLVLVEYAHDGLRTLDIRPKAMRLSSGELSERIKVVIQDAIDDLQRQIDEFMTETYGREANPMRVIDNPAAMLKDVRRAEGSYERAFEDVMGELSRIRRELDL</sequence>
<dbReference type="SUPFAM" id="SSF82607">
    <property type="entry name" value="YbaB-like"/>
    <property type="match status" value="1"/>
</dbReference>
<gene>
    <name evidence="1" type="ORF">E1267_30085</name>
</gene>
<dbReference type="GO" id="GO:0003677">
    <property type="term" value="F:DNA binding"/>
    <property type="evidence" value="ECO:0007669"/>
    <property type="project" value="UniProtKB-KW"/>
</dbReference>
<keyword evidence="2" id="KW-1185">Reference proteome</keyword>
<keyword evidence="1" id="KW-0238">DNA-binding</keyword>
<organism evidence="1 2">
    <name type="scientific">Nonomuraea longispora</name>
    <dbReference type="NCBI Taxonomy" id="1848320"/>
    <lineage>
        <taxon>Bacteria</taxon>
        <taxon>Bacillati</taxon>
        <taxon>Actinomycetota</taxon>
        <taxon>Actinomycetes</taxon>
        <taxon>Streptosporangiales</taxon>
        <taxon>Streptosporangiaceae</taxon>
        <taxon>Nonomuraea</taxon>
    </lineage>
</organism>
<proteinExistence type="predicted"/>
<dbReference type="InterPro" id="IPR036894">
    <property type="entry name" value="YbaB-like_sf"/>
</dbReference>
<dbReference type="Proteomes" id="UP000295157">
    <property type="component" value="Unassembled WGS sequence"/>
</dbReference>
<name>A0A4R4N0K9_9ACTN</name>